<gene>
    <name evidence="8" type="ORF">EVEC_LOCUS8442</name>
</gene>
<proteinExistence type="inferred from homology"/>
<sequence length="187" mass="21215">MSVDRPGGSNAEIEERLFEQISSLRRVRALRLNVMCKILPNLYLGSIFDATDPEQMDSNEVITDIVCVHGMRQTNYGEKPYNVLYININDSPEENISVHFCEAVEFIHLARLQKRVEYLVNDEAFLGAVLVHCLAGVSRSASIVVAYLLTVTNLNYSLALTYLTSRRPCANPNFGFRMQLYRFSTDV</sequence>
<accession>A0A0N4VE98</accession>
<keyword evidence="2" id="KW-0378">Hydrolase</keyword>
<dbReference type="PANTHER" id="PTHR45948:SF2">
    <property type="entry name" value="DUAL SPECIFICITY PROTEIN PHOSPHATASE"/>
    <property type="match status" value="1"/>
</dbReference>
<dbReference type="WBParaSite" id="EVEC_0000900101-mRNA-1">
    <property type="protein sequence ID" value="EVEC_0000900101-mRNA-1"/>
    <property type="gene ID" value="EVEC_0000900101"/>
</dbReference>
<feature type="domain" description="Tyrosine specific protein phosphatases" evidence="7">
    <location>
        <begin position="104"/>
        <end position="168"/>
    </location>
</feature>
<dbReference type="EMBL" id="UXUI01009427">
    <property type="protein sequence ID" value="VDD93691.1"/>
    <property type="molecule type" value="Genomic_DNA"/>
</dbReference>
<comment type="similarity">
    <text evidence="1">Belongs to the protein-tyrosine phosphatase family. Non-receptor class dual specificity subfamily.</text>
</comment>
<protein>
    <submittedName>
        <fullName evidence="10">Tyrosine-protein phosphatase domain-containing protein</fullName>
    </submittedName>
</protein>
<dbReference type="PROSITE" id="PS50054">
    <property type="entry name" value="TYR_PHOSPHATASE_DUAL"/>
    <property type="match status" value="1"/>
</dbReference>
<dbReference type="GO" id="GO:0004722">
    <property type="term" value="F:protein serine/threonine phosphatase activity"/>
    <property type="evidence" value="ECO:0007669"/>
    <property type="project" value="UniProtKB-EC"/>
</dbReference>
<dbReference type="PROSITE" id="PS50056">
    <property type="entry name" value="TYR_PHOSPHATASE_2"/>
    <property type="match status" value="1"/>
</dbReference>
<organism evidence="10">
    <name type="scientific">Enterobius vermicularis</name>
    <name type="common">Human pinworm</name>
    <dbReference type="NCBI Taxonomy" id="51028"/>
    <lineage>
        <taxon>Eukaryota</taxon>
        <taxon>Metazoa</taxon>
        <taxon>Ecdysozoa</taxon>
        <taxon>Nematoda</taxon>
        <taxon>Chromadorea</taxon>
        <taxon>Rhabditida</taxon>
        <taxon>Spirurina</taxon>
        <taxon>Oxyuridomorpha</taxon>
        <taxon>Oxyuroidea</taxon>
        <taxon>Oxyuridae</taxon>
        <taxon>Enterobius</taxon>
    </lineage>
</organism>
<reference evidence="8 9" key="2">
    <citation type="submission" date="2018-10" db="EMBL/GenBank/DDBJ databases">
        <authorList>
            <consortium name="Pathogen Informatics"/>
        </authorList>
    </citation>
    <scope>NUCLEOTIDE SEQUENCE [LARGE SCALE GENOMIC DNA]</scope>
</reference>
<dbReference type="GO" id="GO:0004725">
    <property type="term" value="F:protein tyrosine phosphatase activity"/>
    <property type="evidence" value="ECO:0007669"/>
    <property type="project" value="TreeGrafter"/>
</dbReference>
<evidence type="ECO:0000256" key="5">
    <source>
        <dbReference type="ARBA" id="ARBA00048336"/>
    </source>
</evidence>
<evidence type="ECO:0000259" key="6">
    <source>
        <dbReference type="PROSITE" id="PS50054"/>
    </source>
</evidence>
<evidence type="ECO:0000256" key="2">
    <source>
        <dbReference type="ARBA" id="ARBA00022801"/>
    </source>
</evidence>
<evidence type="ECO:0000256" key="4">
    <source>
        <dbReference type="ARBA" id="ARBA00047761"/>
    </source>
</evidence>
<evidence type="ECO:0000256" key="3">
    <source>
        <dbReference type="ARBA" id="ARBA00022912"/>
    </source>
</evidence>
<evidence type="ECO:0000313" key="10">
    <source>
        <dbReference type="WBParaSite" id="EVEC_0000900101-mRNA-1"/>
    </source>
</evidence>
<evidence type="ECO:0000259" key="7">
    <source>
        <dbReference type="PROSITE" id="PS50056"/>
    </source>
</evidence>
<dbReference type="PANTHER" id="PTHR45948">
    <property type="entry name" value="DUAL SPECIFICITY PROTEIN PHOSPHATASE DDB_G0269404-RELATED"/>
    <property type="match status" value="1"/>
</dbReference>
<evidence type="ECO:0000313" key="8">
    <source>
        <dbReference type="EMBL" id="VDD93691.1"/>
    </source>
</evidence>
<feature type="domain" description="Tyrosine-protein phosphatase" evidence="6">
    <location>
        <begin position="33"/>
        <end position="187"/>
    </location>
</feature>
<dbReference type="Pfam" id="PF00782">
    <property type="entry name" value="DSPc"/>
    <property type="match status" value="1"/>
</dbReference>
<name>A0A0N4VE98_ENTVE</name>
<dbReference type="InterPro" id="IPR020422">
    <property type="entry name" value="TYR_PHOSPHATASE_DUAL_dom"/>
</dbReference>
<dbReference type="Gene3D" id="3.90.190.10">
    <property type="entry name" value="Protein tyrosine phosphatase superfamily"/>
    <property type="match status" value="1"/>
</dbReference>
<evidence type="ECO:0000313" key="9">
    <source>
        <dbReference type="Proteomes" id="UP000274131"/>
    </source>
</evidence>
<dbReference type="InterPro" id="IPR016130">
    <property type="entry name" value="Tyr_Pase_AS"/>
</dbReference>
<dbReference type="PROSITE" id="PS00383">
    <property type="entry name" value="TYR_PHOSPHATASE_1"/>
    <property type="match status" value="1"/>
</dbReference>
<dbReference type="OrthoDB" id="9979246at2759"/>
<comment type="catalytic activity">
    <reaction evidence="4">
        <text>O-phospho-L-seryl-[protein] + H2O = L-seryl-[protein] + phosphate</text>
        <dbReference type="Rhea" id="RHEA:20629"/>
        <dbReference type="Rhea" id="RHEA-COMP:9863"/>
        <dbReference type="Rhea" id="RHEA-COMP:11604"/>
        <dbReference type="ChEBI" id="CHEBI:15377"/>
        <dbReference type="ChEBI" id="CHEBI:29999"/>
        <dbReference type="ChEBI" id="CHEBI:43474"/>
        <dbReference type="ChEBI" id="CHEBI:83421"/>
        <dbReference type="EC" id="3.1.3.16"/>
    </reaction>
</comment>
<keyword evidence="3" id="KW-0904">Protein phosphatase</keyword>
<evidence type="ECO:0000256" key="1">
    <source>
        <dbReference type="ARBA" id="ARBA00008601"/>
    </source>
</evidence>
<dbReference type="GO" id="GO:0007165">
    <property type="term" value="P:signal transduction"/>
    <property type="evidence" value="ECO:0007669"/>
    <property type="project" value="TreeGrafter"/>
</dbReference>
<dbReference type="GO" id="GO:0005829">
    <property type="term" value="C:cytosol"/>
    <property type="evidence" value="ECO:0007669"/>
    <property type="project" value="TreeGrafter"/>
</dbReference>
<reference evidence="10" key="1">
    <citation type="submission" date="2017-02" db="UniProtKB">
        <authorList>
            <consortium name="WormBaseParasite"/>
        </authorList>
    </citation>
    <scope>IDENTIFICATION</scope>
</reference>
<dbReference type="STRING" id="51028.A0A0N4VE98"/>
<dbReference type="SUPFAM" id="SSF52799">
    <property type="entry name" value="(Phosphotyrosine protein) phosphatases II"/>
    <property type="match status" value="1"/>
</dbReference>
<dbReference type="InterPro" id="IPR029021">
    <property type="entry name" value="Prot-tyrosine_phosphatase-like"/>
</dbReference>
<dbReference type="InterPro" id="IPR000387">
    <property type="entry name" value="Tyr_Pase_dom"/>
</dbReference>
<dbReference type="AlphaFoldDB" id="A0A0N4VE98"/>
<comment type="catalytic activity">
    <reaction evidence="5">
        <text>O-phospho-L-threonyl-[protein] + H2O = L-threonyl-[protein] + phosphate</text>
        <dbReference type="Rhea" id="RHEA:47004"/>
        <dbReference type="Rhea" id="RHEA-COMP:11060"/>
        <dbReference type="Rhea" id="RHEA-COMP:11605"/>
        <dbReference type="ChEBI" id="CHEBI:15377"/>
        <dbReference type="ChEBI" id="CHEBI:30013"/>
        <dbReference type="ChEBI" id="CHEBI:43474"/>
        <dbReference type="ChEBI" id="CHEBI:61977"/>
        <dbReference type="EC" id="3.1.3.16"/>
    </reaction>
</comment>
<dbReference type="SMART" id="SM00195">
    <property type="entry name" value="DSPc"/>
    <property type="match status" value="1"/>
</dbReference>
<dbReference type="InterPro" id="IPR000340">
    <property type="entry name" value="Dual-sp_phosphatase_cat-dom"/>
</dbReference>
<dbReference type="Proteomes" id="UP000274131">
    <property type="component" value="Unassembled WGS sequence"/>
</dbReference>
<keyword evidence="9" id="KW-1185">Reference proteome</keyword>